<protein>
    <submittedName>
        <fullName evidence="1">Uncharacterized protein</fullName>
    </submittedName>
</protein>
<name>A0ABQ8XAC4_9EUKA</name>
<accession>A0ABQ8XAC4</accession>
<comment type="caution">
    <text evidence="1">The sequence shown here is derived from an EMBL/GenBank/DDBJ whole genome shotgun (WGS) entry which is preliminary data.</text>
</comment>
<evidence type="ECO:0000313" key="2">
    <source>
        <dbReference type="Proteomes" id="UP001150062"/>
    </source>
</evidence>
<sequence length="128" mass="14946">MNFSRSYNLNRNEISNQRFENLTELKHLVKSLDSKIKVNTSSSTLSMDLTASESFMNSEEFDIISNNNTSNDTKNLHLSSGFSTNGLFTKKLQQPFEVKRQFSAKKRRPRSRKNKTKFVTEDNFLYEF</sequence>
<dbReference type="Proteomes" id="UP001150062">
    <property type="component" value="Unassembled WGS sequence"/>
</dbReference>
<proteinExistence type="predicted"/>
<organism evidence="1 2">
    <name type="scientific">Anaeramoeba flamelloides</name>
    <dbReference type="NCBI Taxonomy" id="1746091"/>
    <lineage>
        <taxon>Eukaryota</taxon>
        <taxon>Metamonada</taxon>
        <taxon>Anaeramoebidae</taxon>
        <taxon>Anaeramoeba</taxon>
    </lineage>
</organism>
<keyword evidence="2" id="KW-1185">Reference proteome</keyword>
<dbReference type="EMBL" id="JAOAOG010000325">
    <property type="protein sequence ID" value="KAJ6228962.1"/>
    <property type="molecule type" value="Genomic_DNA"/>
</dbReference>
<evidence type="ECO:0000313" key="1">
    <source>
        <dbReference type="EMBL" id="KAJ6228962.1"/>
    </source>
</evidence>
<reference evidence="1" key="1">
    <citation type="submission" date="2022-08" db="EMBL/GenBank/DDBJ databases">
        <title>Novel sulfate-reducing endosymbionts in the free-living metamonad Anaeramoeba.</title>
        <authorList>
            <person name="Jerlstrom-Hultqvist J."/>
            <person name="Cepicka I."/>
            <person name="Gallot-Lavallee L."/>
            <person name="Salas-Leiva D."/>
            <person name="Curtis B.A."/>
            <person name="Zahonova K."/>
            <person name="Pipaliya S."/>
            <person name="Dacks J."/>
            <person name="Roger A.J."/>
        </authorList>
    </citation>
    <scope>NUCLEOTIDE SEQUENCE</scope>
    <source>
        <strain evidence="1">Schooner1</strain>
    </source>
</reference>
<gene>
    <name evidence="1" type="ORF">M0813_08461</name>
</gene>